<organism evidence="3 4">
    <name type="scientific">Schleiferilactobacillus perolens DSM 12744</name>
    <dbReference type="NCBI Taxonomy" id="1423792"/>
    <lineage>
        <taxon>Bacteria</taxon>
        <taxon>Bacillati</taxon>
        <taxon>Bacillota</taxon>
        <taxon>Bacilli</taxon>
        <taxon>Lactobacillales</taxon>
        <taxon>Lactobacillaceae</taxon>
        <taxon>Schleiferilactobacillus</taxon>
    </lineage>
</organism>
<dbReference type="Proteomes" id="UP000051330">
    <property type="component" value="Unassembled WGS sequence"/>
</dbReference>
<evidence type="ECO:0000313" key="3">
    <source>
        <dbReference type="EMBL" id="KRL14801.1"/>
    </source>
</evidence>
<dbReference type="STRING" id="1423792.FD09_GL000462"/>
<proteinExistence type="predicted"/>
<protein>
    <submittedName>
        <fullName evidence="3">Acetyltransferase</fullName>
    </submittedName>
</protein>
<dbReference type="InterPro" id="IPR000182">
    <property type="entry name" value="GNAT_dom"/>
</dbReference>
<dbReference type="PATRIC" id="fig|1423792.3.peg.466"/>
<dbReference type="PANTHER" id="PTHR13947">
    <property type="entry name" value="GNAT FAMILY N-ACETYLTRANSFERASE"/>
    <property type="match status" value="1"/>
</dbReference>
<dbReference type="CDD" id="cd04301">
    <property type="entry name" value="NAT_SF"/>
    <property type="match status" value="1"/>
</dbReference>
<dbReference type="InterPro" id="IPR050769">
    <property type="entry name" value="NAT_camello-type"/>
</dbReference>
<keyword evidence="1 3" id="KW-0808">Transferase</keyword>
<keyword evidence="4" id="KW-1185">Reference proteome</keyword>
<reference evidence="3 4" key="1">
    <citation type="journal article" date="2015" name="Genome Announc.">
        <title>Expanding the biotechnology potential of lactobacilli through comparative genomics of 213 strains and associated genera.</title>
        <authorList>
            <person name="Sun Z."/>
            <person name="Harris H.M."/>
            <person name="McCann A."/>
            <person name="Guo C."/>
            <person name="Argimon S."/>
            <person name="Zhang W."/>
            <person name="Yang X."/>
            <person name="Jeffery I.B."/>
            <person name="Cooney J.C."/>
            <person name="Kagawa T.F."/>
            <person name="Liu W."/>
            <person name="Song Y."/>
            <person name="Salvetti E."/>
            <person name="Wrobel A."/>
            <person name="Rasinkangas P."/>
            <person name="Parkhill J."/>
            <person name="Rea M.C."/>
            <person name="O'Sullivan O."/>
            <person name="Ritari J."/>
            <person name="Douillard F.P."/>
            <person name="Paul Ross R."/>
            <person name="Yang R."/>
            <person name="Briner A.E."/>
            <person name="Felis G.E."/>
            <person name="de Vos W.M."/>
            <person name="Barrangou R."/>
            <person name="Klaenhammer T.R."/>
            <person name="Caufield P.W."/>
            <person name="Cui Y."/>
            <person name="Zhang H."/>
            <person name="O'Toole P.W."/>
        </authorList>
    </citation>
    <scope>NUCLEOTIDE SEQUENCE [LARGE SCALE GENOMIC DNA]</scope>
    <source>
        <strain evidence="3 4">DSM 12744</strain>
    </source>
</reference>
<dbReference type="AlphaFoldDB" id="A0A0R1N3U4"/>
<evidence type="ECO:0000256" key="1">
    <source>
        <dbReference type="ARBA" id="ARBA00022679"/>
    </source>
</evidence>
<dbReference type="PANTHER" id="PTHR13947:SF37">
    <property type="entry name" value="LD18367P"/>
    <property type="match status" value="1"/>
</dbReference>
<name>A0A0R1N3U4_9LACO</name>
<dbReference type="EMBL" id="AZEC01000001">
    <property type="protein sequence ID" value="KRL14801.1"/>
    <property type="molecule type" value="Genomic_DNA"/>
</dbReference>
<feature type="domain" description="N-acetyltransferase" evidence="2">
    <location>
        <begin position="2"/>
        <end position="140"/>
    </location>
</feature>
<dbReference type="PROSITE" id="PS51186">
    <property type="entry name" value="GNAT"/>
    <property type="match status" value="1"/>
</dbReference>
<accession>A0A0R1N3U4</accession>
<dbReference type="Pfam" id="PF00583">
    <property type="entry name" value="Acetyltransf_1"/>
    <property type="match status" value="1"/>
</dbReference>
<gene>
    <name evidence="3" type="ORF">FD09_GL000462</name>
</gene>
<evidence type="ECO:0000313" key="4">
    <source>
        <dbReference type="Proteomes" id="UP000051330"/>
    </source>
</evidence>
<dbReference type="GO" id="GO:0008080">
    <property type="term" value="F:N-acetyltransferase activity"/>
    <property type="evidence" value="ECO:0007669"/>
    <property type="project" value="InterPro"/>
</dbReference>
<dbReference type="InterPro" id="IPR016181">
    <property type="entry name" value="Acyl_CoA_acyltransferase"/>
</dbReference>
<evidence type="ECO:0000259" key="2">
    <source>
        <dbReference type="PROSITE" id="PS51186"/>
    </source>
</evidence>
<dbReference type="SUPFAM" id="SSF55729">
    <property type="entry name" value="Acyl-CoA N-acyltransferases (Nat)"/>
    <property type="match status" value="1"/>
</dbReference>
<dbReference type="Gene3D" id="3.40.630.30">
    <property type="match status" value="1"/>
</dbReference>
<sequence>MIEIVPISTQQQAVTALFRQLWGSTEMVVSSGTFDIQDLDGLVARQADRIVGIISYTWTTKWLEIVSLDSLVENQGIGSQLLQAAEKFAGEDGRHQVSLITTNDNLRALGFYQKRGYHLTELYPNAVEKARQIKPEIPLQADNGIPIRDELRLTKVLH</sequence>
<comment type="caution">
    <text evidence="3">The sequence shown here is derived from an EMBL/GenBank/DDBJ whole genome shotgun (WGS) entry which is preliminary data.</text>
</comment>